<evidence type="ECO:0008006" key="3">
    <source>
        <dbReference type="Google" id="ProtNLM"/>
    </source>
</evidence>
<dbReference type="RefSeq" id="WP_209766969.1">
    <property type="nucleotide sequence ID" value="NZ_JAGINP010000009.1"/>
</dbReference>
<accession>A0ABS4SKM9</accession>
<evidence type="ECO:0000313" key="1">
    <source>
        <dbReference type="EMBL" id="MBP2293117.1"/>
    </source>
</evidence>
<evidence type="ECO:0000313" key="2">
    <source>
        <dbReference type="Proteomes" id="UP000781958"/>
    </source>
</evidence>
<organism evidence="1 2">
    <name type="scientific">Azospirillum rugosum</name>
    <dbReference type="NCBI Taxonomy" id="416170"/>
    <lineage>
        <taxon>Bacteria</taxon>
        <taxon>Pseudomonadati</taxon>
        <taxon>Pseudomonadota</taxon>
        <taxon>Alphaproteobacteria</taxon>
        <taxon>Rhodospirillales</taxon>
        <taxon>Azospirillaceae</taxon>
        <taxon>Azospirillum</taxon>
    </lineage>
</organism>
<name>A0ABS4SKM9_9PROT</name>
<reference evidence="1 2" key="1">
    <citation type="submission" date="2021-03" db="EMBL/GenBank/DDBJ databases">
        <title>Genomic Encyclopedia of Type Strains, Phase III (KMG-III): the genomes of soil and plant-associated and newly described type strains.</title>
        <authorList>
            <person name="Whitman W."/>
        </authorList>
    </citation>
    <scope>NUCLEOTIDE SEQUENCE [LARGE SCALE GENOMIC DNA]</scope>
    <source>
        <strain evidence="1 2">IMMIB AFH-6</strain>
    </source>
</reference>
<comment type="caution">
    <text evidence="1">The sequence shown here is derived from an EMBL/GenBank/DDBJ whole genome shotgun (WGS) entry which is preliminary data.</text>
</comment>
<dbReference type="EMBL" id="JAGINP010000009">
    <property type="protein sequence ID" value="MBP2293117.1"/>
    <property type="molecule type" value="Genomic_DNA"/>
</dbReference>
<dbReference type="Proteomes" id="UP000781958">
    <property type="component" value="Unassembled WGS sequence"/>
</dbReference>
<sequence length="94" mass="10584">MHEEQQTAEWHGVDYKLISETEIPENPKANVDAADGTRYARVHFSGNFGFLCGEFQSFDRFNIGRSEAEQLAWSAFGMCGHTVTYYDANDNVVG</sequence>
<proteinExistence type="predicted"/>
<keyword evidence="2" id="KW-1185">Reference proteome</keyword>
<protein>
    <recommendedName>
        <fullName evidence="3">KTSC domain-containing protein</fullName>
    </recommendedName>
</protein>
<gene>
    <name evidence="1" type="ORF">J2851_002899</name>
</gene>